<keyword evidence="1" id="KW-1133">Transmembrane helix</keyword>
<dbReference type="KEGG" id="nre:BES08_26145"/>
<dbReference type="InterPro" id="IPR035965">
    <property type="entry name" value="PAS-like_dom_sf"/>
</dbReference>
<dbReference type="InterPro" id="IPR043128">
    <property type="entry name" value="Rev_trsase/Diguanyl_cyclase"/>
</dbReference>
<dbReference type="InterPro" id="IPR035919">
    <property type="entry name" value="EAL_sf"/>
</dbReference>
<dbReference type="CDD" id="cd01948">
    <property type="entry name" value="EAL"/>
    <property type="match status" value="1"/>
</dbReference>
<keyword evidence="1" id="KW-0812">Transmembrane</keyword>
<organism evidence="6 7">
    <name type="scientific">Novosphingobium resinovorum</name>
    <dbReference type="NCBI Taxonomy" id="158500"/>
    <lineage>
        <taxon>Bacteria</taxon>
        <taxon>Pseudomonadati</taxon>
        <taxon>Pseudomonadota</taxon>
        <taxon>Alphaproteobacteria</taxon>
        <taxon>Sphingomonadales</taxon>
        <taxon>Sphingomonadaceae</taxon>
        <taxon>Novosphingobium</taxon>
    </lineage>
</organism>
<dbReference type="CDD" id="cd01949">
    <property type="entry name" value="GGDEF"/>
    <property type="match status" value="1"/>
</dbReference>
<evidence type="ECO:0000259" key="2">
    <source>
        <dbReference type="PROSITE" id="PS50112"/>
    </source>
</evidence>
<dbReference type="NCBIfam" id="TIGR00229">
    <property type="entry name" value="sensory_box"/>
    <property type="match status" value="2"/>
</dbReference>
<dbReference type="Pfam" id="PF00990">
    <property type="entry name" value="GGDEF"/>
    <property type="match status" value="1"/>
</dbReference>
<dbReference type="InterPro" id="IPR000014">
    <property type="entry name" value="PAS"/>
</dbReference>
<keyword evidence="7" id="KW-1185">Reference proteome</keyword>
<feature type="domain" description="PAC" evidence="3">
    <location>
        <begin position="418"/>
        <end position="470"/>
    </location>
</feature>
<sequence length="923" mass="101054">MKFSPRNQIAHGSAAVLQAQYSALRTQIPLMYALMAVNMLFLAAATYGEVPFAHSVGVPGVLCMLIGVRTAVWLFRRKRNPDPARIRRYLLGTVAASVLMSSAFGGWGYLLMSEAEPVRTTSIALYVFVGSISCCYCLHALPIAGWCVLLFGALPVTGRLVFSSDTYLTGIGLTFFVASGVILRSLAKSHAAFRETLHSRSEMGALIDALQSSQEHYRHSVELNPQIPWITDRTGAVIELSPRWTKLTGIKNEDALGWRWTAAVHPDDLPHVQEVWAAALLCADAGGYADVRYRLQLAGGDFRWFRARALPRLDADGEILSWYGNLEDIHDQVAAEQAVQASEERYRLASLATNDVIWDVSLRHDRIEWSGAAATVLGYPEALNGTSCKWWVERLHPEDRDRVLGQFENLDAPDLTQWTQEFRFLAGDSAYLHLVARGYVVRDAKGKPARLIGSLQDVTSQKRYEERLRQAAHYDALTNLPNRSLFSERLESALQEARLHGGQVQLIVLDVDRFKATNDTLGHDAGDALLCEIAARLLEAAPAHATVARLGGDEFAIICPAAQQTNLEVSAVQRLLAVVSEPMTFNGRQLDVSLSAGSATAFCEGQNPEELHKNADLALYAAKGEGSGQVCWFRPELKTAAERQTQMLYDAREALRDDRIVPFYQPKVCLRSGACLGFEALLRWHHNRGLRSPGAIGAALNDTDVSSKLTDRMIERVIADLLFWQDSGVDVGCIAINGAPGDFQRGDFADRILNRLAHAGLAPTLLELEVTESVFVGQLAETVSQTLATLSEAGVKIALDDFGTGYASLTHLKQFPVDTLKIDRSFISRLDARDREDAAIVSAVIHLAKDLGITTVAEGIETPFQAAHVARQGCDIAQGFLFGRPMAAAHVSDVVLNWSAPSVLSVIASGMHARGRDPILTRG</sequence>
<dbReference type="SUPFAM" id="SSF141868">
    <property type="entry name" value="EAL domain-like"/>
    <property type="match status" value="1"/>
</dbReference>
<dbReference type="Gene3D" id="3.30.70.270">
    <property type="match status" value="1"/>
</dbReference>
<dbReference type="InterPro" id="IPR000700">
    <property type="entry name" value="PAS-assoc_C"/>
</dbReference>
<dbReference type="EMBL" id="CP017077">
    <property type="protein sequence ID" value="AOR80371.1"/>
    <property type="molecule type" value="Genomic_DNA"/>
</dbReference>
<dbReference type="Pfam" id="PF00563">
    <property type="entry name" value="EAL"/>
    <property type="match status" value="1"/>
</dbReference>
<proteinExistence type="predicted"/>
<evidence type="ECO:0000313" key="6">
    <source>
        <dbReference type="EMBL" id="AOR80371.1"/>
    </source>
</evidence>
<feature type="transmembrane region" description="Helical" evidence="1">
    <location>
        <begin position="123"/>
        <end position="154"/>
    </location>
</feature>
<dbReference type="CDD" id="cd00130">
    <property type="entry name" value="PAS"/>
    <property type="match status" value="2"/>
</dbReference>
<dbReference type="PROSITE" id="PS50113">
    <property type="entry name" value="PAC"/>
    <property type="match status" value="2"/>
</dbReference>
<accession>A0A1D8AE89</accession>
<dbReference type="SMART" id="SM00267">
    <property type="entry name" value="GGDEF"/>
    <property type="match status" value="1"/>
</dbReference>
<feature type="domain" description="EAL" evidence="4">
    <location>
        <begin position="644"/>
        <end position="899"/>
    </location>
</feature>
<dbReference type="SMART" id="SM00091">
    <property type="entry name" value="PAS"/>
    <property type="match status" value="2"/>
</dbReference>
<dbReference type="PROSITE" id="PS50112">
    <property type="entry name" value="PAS"/>
    <property type="match status" value="1"/>
</dbReference>
<keyword evidence="6" id="KW-0614">Plasmid</keyword>
<dbReference type="InterPro" id="IPR029787">
    <property type="entry name" value="Nucleotide_cyclase"/>
</dbReference>
<dbReference type="InterPro" id="IPR001610">
    <property type="entry name" value="PAC"/>
</dbReference>
<dbReference type="InterPro" id="IPR000160">
    <property type="entry name" value="GGDEF_dom"/>
</dbReference>
<reference evidence="7" key="1">
    <citation type="journal article" date="2017" name="J. Biotechnol.">
        <title>Complete genome sequence of Novosphingobium resinovorum SA1, a versatile xenobiotic-degrading bacterium capable of utilizing sulfanilic acid.</title>
        <authorList>
            <person name="Hegedus B."/>
            <person name="Kos P.B."/>
            <person name="Balint B."/>
            <person name="Maroti G."/>
            <person name="Gan H.M."/>
            <person name="Perei K."/>
            <person name="Rakhely G."/>
        </authorList>
    </citation>
    <scope>NUCLEOTIDE SEQUENCE [LARGE SCALE GENOMIC DNA]</scope>
    <source>
        <strain evidence="7">SA1</strain>
    </source>
</reference>
<feature type="domain" description="PAC" evidence="3">
    <location>
        <begin position="289"/>
        <end position="341"/>
    </location>
</feature>
<dbReference type="PANTHER" id="PTHR44757:SF2">
    <property type="entry name" value="BIOFILM ARCHITECTURE MAINTENANCE PROTEIN MBAA"/>
    <property type="match status" value="1"/>
</dbReference>
<evidence type="ECO:0000259" key="4">
    <source>
        <dbReference type="PROSITE" id="PS50883"/>
    </source>
</evidence>
<dbReference type="Gene3D" id="3.30.450.20">
    <property type="entry name" value="PAS domain"/>
    <property type="match status" value="2"/>
</dbReference>
<feature type="domain" description="GGDEF" evidence="5">
    <location>
        <begin position="502"/>
        <end position="635"/>
    </location>
</feature>
<dbReference type="Pfam" id="PF08447">
    <property type="entry name" value="PAS_3"/>
    <property type="match status" value="2"/>
</dbReference>
<dbReference type="SUPFAM" id="SSF55073">
    <property type="entry name" value="Nucleotide cyclase"/>
    <property type="match status" value="1"/>
</dbReference>
<dbReference type="PROSITE" id="PS50887">
    <property type="entry name" value="GGDEF"/>
    <property type="match status" value="1"/>
</dbReference>
<name>A0A1D8AE89_9SPHN</name>
<dbReference type="InterPro" id="IPR052155">
    <property type="entry name" value="Biofilm_reg_signaling"/>
</dbReference>
<dbReference type="Gene3D" id="3.20.20.450">
    <property type="entry name" value="EAL domain"/>
    <property type="match status" value="1"/>
</dbReference>
<feature type="transmembrane region" description="Helical" evidence="1">
    <location>
        <begin position="166"/>
        <end position="187"/>
    </location>
</feature>
<evidence type="ECO:0008006" key="8">
    <source>
        <dbReference type="Google" id="ProtNLM"/>
    </source>
</evidence>
<dbReference type="NCBIfam" id="TIGR00254">
    <property type="entry name" value="GGDEF"/>
    <property type="match status" value="1"/>
</dbReference>
<geneLocation type="plasmid" evidence="6 7">
    <name>pSA2</name>
</geneLocation>
<dbReference type="SMART" id="SM00086">
    <property type="entry name" value="PAC"/>
    <property type="match status" value="2"/>
</dbReference>
<dbReference type="RefSeq" id="WP_069709765.1">
    <property type="nucleotide sequence ID" value="NZ_CP017077.1"/>
</dbReference>
<evidence type="ECO:0000259" key="3">
    <source>
        <dbReference type="PROSITE" id="PS50113"/>
    </source>
</evidence>
<feature type="transmembrane region" description="Helical" evidence="1">
    <location>
        <begin position="56"/>
        <end position="76"/>
    </location>
</feature>
<feature type="transmembrane region" description="Helical" evidence="1">
    <location>
        <begin position="88"/>
        <end position="111"/>
    </location>
</feature>
<evidence type="ECO:0000259" key="5">
    <source>
        <dbReference type="PROSITE" id="PS50887"/>
    </source>
</evidence>
<dbReference type="PANTHER" id="PTHR44757">
    <property type="entry name" value="DIGUANYLATE CYCLASE DGCP"/>
    <property type="match status" value="1"/>
</dbReference>
<dbReference type="InterPro" id="IPR001633">
    <property type="entry name" value="EAL_dom"/>
</dbReference>
<dbReference type="PROSITE" id="PS50883">
    <property type="entry name" value="EAL"/>
    <property type="match status" value="1"/>
</dbReference>
<dbReference type="InterPro" id="IPR013655">
    <property type="entry name" value="PAS_fold_3"/>
</dbReference>
<dbReference type="SUPFAM" id="SSF55785">
    <property type="entry name" value="PYP-like sensor domain (PAS domain)"/>
    <property type="match status" value="2"/>
</dbReference>
<protein>
    <recommendedName>
        <fullName evidence="8">Diguanylate cyclase</fullName>
    </recommendedName>
</protein>
<feature type="transmembrane region" description="Helical" evidence="1">
    <location>
        <begin position="30"/>
        <end position="50"/>
    </location>
</feature>
<dbReference type="SMART" id="SM00052">
    <property type="entry name" value="EAL"/>
    <property type="match status" value="1"/>
</dbReference>
<dbReference type="Proteomes" id="UP000094626">
    <property type="component" value="Plasmid pSA2"/>
</dbReference>
<feature type="domain" description="PAS" evidence="2">
    <location>
        <begin position="213"/>
        <end position="274"/>
    </location>
</feature>
<evidence type="ECO:0000313" key="7">
    <source>
        <dbReference type="Proteomes" id="UP000094626"/>
    </source>
</evidence>
<dbReference type="AlphaFoldDB" id="A0A1D8AE89"/>
<keyword evidence="1" id="KW-0472">Membrane</keyword>
<gene>
    <name evidence="6" type="ORF">BES08_26145</name>
</gene>
<evidence type="ECO:0000256" key="1">
    <source>
        <dbReference type="SAM" id="Phobius"/>
    </source>
</evidence>